<evidence type="ECO:0008006" key="3">
    <source>
        <dbReference type="Google" id="ProtNLM"/>
    </source>
</evidence>
<comment type="caution">
    <text evidence="1">The sequence shown here is derived from an EMBL/GenBank/DDBJ whole genome shotgun (WGS) entry which is preliminary data.</text>
</comment>
<gene>
    <name evidence="1" type="ORF">AN188_01549</name>
</gene>
<sequence length="139" mass="15906">MGYPQMFALIGSIVLFTSVVLTMNTSINNQRQIVYQSIYMNQAVKLASKVFDKITVETKTDLIDFDDIAITYSGTDSLRIWGNDVWYIYNVSSHYCDSSGVDAAGQTDFQRVDIKIWTNPFVILDTLKFNNIYYNIELV</sequence>
<accession>A0A150J6L7</accession>
<dbReference type="EMBL" id="LNJB01000036">
    <property type="protein sequence ID" value="KYC52831.1"/>
    <property type="molecule type" value="Genomic_DNA"/>
</dbReference>
<evidence type="ECO:0000313" key="2">
    <source>
        <dbReference type="Proteomes" id="UP000092420"/>
    </source>
</evidence>
<proteinExistence type="predicted"/>
<dbReference type="AlphaFoldDB" id="A0A150J6L7"/>
<name>A0A150J6L7_9EURY</name>
<protein>
    <recommendedName>
        <fullName evidence="3">Archaebacterial flagellin</fullName>
    </recommendedName>
</protein>
<evidence type="ECO:0000313" key="1">
    <source>
        <dbReference type="EMBL" id="KYC52831.1"/>
    </source>
</evidence>
<organism evidence="1 2">
    <name type="scientific">Candidatus Methanofastidiosum methylothiophilum</name>
    <dbReference type="NCBI Taxonomy" id="1705564"/>
    <lineage>
        <taxon>Archaea</taxon>
        <taxon>Methanobacteriati</taxon>
        <taxon>Methanobacteriota</taxon>
        <taxon>Stenosarchaea group</taxon>
        <taxon>Candidatus Methanofastidiosia</taxon>
        <taxon>Candidatus Methanofastidiosales</taxon>
        <taxon>Candidatus Methanofastidiosaceae</taxon>
        <taxon>Candidatus Methanofastidiosum</taxon>
    </lineage>
</organism>
<reference evidence="1 2" key="1">
    <citation type="journal article" date="2016" name="ISME J.">
        <title>Chasing the elusive Euryarchaeota class WSA2: genomes reveal a uniquely fastidious methyl-reducing methanogen.</title>
        <authorList>
            <person name="Nobu M.K."/>
            <person name="Narihiro T."/>
            <person name="Kuroda K."/>
            <person name="Mei R."/>
            <person name="Liu W.T."/>
        </authorList>
    </citation>
    <scope>NUCLEOTIDE SEQUENCE [LARGE SCALE GENOMIC DNA]</scope>
    <source>
        <strain evidence="1">ADurb1013_Bin02101</strain>
    </source>
</reference>
<dbReference type="Proteomes" id="UP000092420">
    <property type="component" value="Unassembled WGS sequence"/>
</dbReference>